<evidence type="ECO:0000256" key="2">
    <source>
        <dbReference type="ARBA" id="ARBA00020570"/>
    </source>
</evidence>
<evidence type="ECO:0000256" key="4">
    <source>
        <dbReference type="ARBA" id="ARBA00022982"/>
    </source>
</evidence>
<dbReference type="FunFam" id="3.40.30.10:FF:000001">
    <property type="entry name" value="Thioredoxin"/>
    <property type="match status" value="1"/>
</dbReference>
<dbReference type="PROSITE" id="PS00194">
    <property type="entry name" value="THIOREDOXIN_1"/>
    <property type="match status" value="1"/>
</dbReference>
<dbReference type="Gene3D" id="3.40.30.10">
    <property type="entry name" value="Glutaredoxin"/>
    <property type="match status" value="1"/>
</dbReference>
<dbReference type="GO" id="GO:0005829">
    <property type="term" value="C:cytosol"/>
    <property type="evidence" value="ECO:0007669"/>
    <property type="project" value="TreeGrafter"/>
</dbReference>
<evidence type="ECO:0000313" key="12">
    <source>
        <dbReference type="EMBL" id="CUQ74614.1"/>
    </source>
</evidence>
<dbReference type="NCBIfam" id="TIGR01068">
    <property type="entry name" value="thioredoxin"/>
    <property type="match status" value="1"/>
</dbReference>
<dbReference type="SUPFAM" id="SSF52833">
    <property type="entry name" value="Thioredoxin-like"/>
    <property type="match status" value="1"/>
</dbReference>
<dbReference type="InterPro" id="IPR036249">
    <property type="entry name" value="Thioredoxin-like_sf"/>
</dbReference>
<evidence type="ECO:0000256" key="7">
    <source>
        <dbReference type="NCBIfam" id="TIGR01068"/>
    </source>
</evidence>
<dbReference type="PROSITE" id="PS51352">
    <property type="entry name" value="THIOREDOXIN_2"/>
    <property type="match status" value="1"/>
</dbReference>
<proteinExistence type="inferred from homology"/>
<evidence type="ECO:0000256" key="5">
    <source>
        <dbReference type="ARBA" id="ARBA00023157"/>
    </source>
</evidence>
<feature type="site" description="Contributes to redox potential value" evidence="9">
    <location>
        <position position="32"/>
    </location>
</feature>
<evidence type="ECO:0000313" key="13">
    <source>
        <dbReference type="Proteomes" id="UP000095621"/>
    </source>
</evidence>
<dbReference type="CDD" id="cd02947">
    <property type="entry name" value="TRX_family"/>
    <property type="match status" value="1"/>
</dbReference>
<evidence type="ECO:0000256" key="6">
    <source>
        <dbReference type="ARBA" id="ARBA00023284"/>
    </source>
</evidence>
<evidence type="ECO:0000256" key="9">
    <source>
        <dbReference type="PIRSR" id="PIRSR000077-1"/>
    </source>
</evidence>
<comment type="similarity">
    <text evidence="1 8">Belongs to the thioredoxin family.</text>
</comment>
<dbReference type="Proteomes" id="UP000095621">
    <property type="component" value="Unassembled WGS sequence"/>
</dbReference>
<dbReference type="GO" id="GO:0015035">
    <property type="term" value="F:protein-disulfide reductase activity"/>
    <property type="evidence" value="ECO:0007669"/>
    <property type="project" value="UniProtKB-UniRule"/>
</dbReference>
<name>A0A174YHM3_9FIRM</name>
<dbReference type="EMBL" id="CZBU01000001">
    <property type="protein sequence ID" value="CUQ74614.1"/>
    <property type="molecule type" value="Genomic_DNA"/>
</dbReference>
<dbReference type="OrthoDB" id="9790390at2"/>
<feature type="active site" description="Nucleophile" evidence="9">
    <location>
        <position position="31"/>
    </location>
</feature>
<accession>A0A174YHM3</accession>
<reference evidence="12 13" key="1">
    <citation type="submission" date="2015-09" db="EMBL/GenBank/DDBJ databases">
        <authorList>
            <consortium name="Pathogen Informatics"/>
        </authorList>
    </citation>
    <scope>NUCLEOTIDE SEQUENCE [LARGE SCALE GENOMIC DNA]</scope>
    <source>
        <strain evidence="12 13">2789STDY5834875</strain>
    </source>
</reference>
<evidence type="ECO:0000256" key="1">
    <source>
        <dbReference type="ARBA" id="ARBA00008987"/>
    </source>
</evidence>
<feature type="site" description="Deprotonates C-terminal active site Cys" evidence="9">
    <location>
        <position position="25"/>
    </location>
</feature>
<dbReference type="AlphaFoldDB" id="A0A174YHM3"/>
<gene>
    <name evidence="12" type="primary">trxA_1</name>
    <name evidence="12" type="ORF">ERS852490_00025</name>
</gene>
<feature type="active site" description="Nucleophile" evidence="9">
    <location>
        <position position="34"/>
    </location>
</feature>
<feature type="disulfide bond" description="Redox-active" evidence="10">
    <location>
        <begin position="31"/>
        <end position="34"/>
    </location>
</feature>
<dbReference type="RefSeq" id="WP_055213931.1">
    <property type="nucleotide sequence ID" value="NZ_CZBU01000001.1"/>
</dbReference>
<keyword evidence="6 10" id="KW-0676">Redox-active center</keyword>
<dbReference type="GO" id="GO:0045454">
    <property type="term" value="P:cell redox homeostasis"/>
    <property type="evidence" value="ECO:0007669"/>
    <property type="project" value="TreeGrafter"/>
</dbReference>
<dbReference type="InterPro" id="IPR013766">
    <property type="entry name" value="Thioredoxin_domain"/>
</dbReference>
<dbReference type="PRINTS" id="PR00421">
    <property type="entry name" value="THIOREDOXIN"/>
</dbReference>
<keyword evidence="3" id="KW-0813">Transport</keyword>
<dbReference type="PANTHER" id="PTHR45663">
    <property type="entry name" value="GEO12009P1"/>
    <property type="match status" value="1"/>
</dbReference>
<keyword evidence="5 10" id="KW-1015">Disulfide bond</keyword>
<sequence>MEIKHVKASEFNNEVLKADKLVLVDFWADWCGPCKMLGPVLEQVAAKVDDVQIVKINVDEESSVAEKYNIMSIPTLLLFKSGECVAKSVGFISEGQVMEFIGK</sequence>
<protein>
    <recommendedName>
        <fullName evidence="2 7">Thioredoxin</fullName>
    </recommendedName>
</protein>
<dbReference type="Pfam" id="PF00085">
    <property type="entry name" value="Thioredoxin"/>
    <property type="match status" value="1"/>
</dbReference>
<dbReference type="InterPro" id="IPR005746">
    <property type="entry name" value="Thioredoxin"/>
</dbReference>
<evidence type="ECO:0000256" key="3">
    <source>
        <dbReference type="ARBA" id="ARBA00022448"/>
    </source>
</evidence>
<keyword evidence="4" id="KW-0249">Electron transport</keyword>
<organism evidence="12 13">
    <name type="scientific">Lachnospira eligens</name>
    <dbReference type="NCBI Taxonomy" id="39485"/>
    <lineage>
        <taxon>Bacteria</taxon>
        <taxon>Bacillati</taxon>
        <taxon>Bacillota</taxon>
        <taxon>Clostridia</taxon>
        <taxon>Lachnospirales</taxon>
        <taxon>Lachnospiraceae</taxon>
        <taxon>Lachnospira</taxon>
    </lineage>
</organism>
<evidence type="ECO:0000259" key="11">
    <source>
        <dbReference type="PROSITE" id="PS51352"/>
    </source>
</evidence>
<dbReference type="InterPro" id="IPR017937">
    <property type="entry name" value="Thioredoxin_CS"/>
</dbReference>
<dbReference type="PIRSF" id="PIRSF000077">
    <property type="entry name" value="Thioredoxin"/>
    <property type="match status" value="1"/>
</dbReference>
<evidence type="ECO:0000256" key="8">
    <source>
        <dbReference type="PIRNR" id="PIRNR000077"/>
    </source>
</evidence>
<evidence type="ECO:0000256" key="10">
    <source>
        <dbReference type="PIRSR" id="PIRSR000077-4"/>
    </source>
</evidence>
<feature type="site" description="Contributes to redox potential value" evidence="9">
    <location>
        <position position="33"/>
    </location>
</feature>
<feature type="domain" description="Thioredoxin" evidence="11">
    <location>
        <begin position="1"/>
        <end position="103"/>
    </location>
</feature>
<dbReference type="PANTHER" id="PTHR45663:SF11">
    <property type="entry name" value="GEO12009P1"/>
    <property type="match status" value="1"/>
</dbReference>